<evidence type="ECO:0000313" key="2">
    <source>
        <dbReference type="Proteomes" id="UP000662857"/>
    </source>
</evidence>
<keyword evidence="2" id="KW-1185">Reference proteome</keyword>
<dbReference type="EMBL" id="CP070499">
    <property type="protein sequence ID" value="QSB16294.1"/>
    <property type="molecule type" value="Genomic_DNA"/>
</dbReference>
<name>A0A895YEL3_9ACTN</name>
<protein>
    <submittedName>
        <fullName evidence="1">Uncharacterized protein</fullName>
    </submittedName>
</protein>
<evidence type="ECO:0000313" key="1">
    <source>
        <dbReference type="EMBL" id="QSB16294.1"/>
    </source>
</evidence>
<dbReference type="Proteomes" id="UP000662857">
    <property type="component" value="Chromosome"/>
</dbReference>
<organism evidence="1 2">
    <name type="scientific">Natronosporangium hydrolyticum</name>
    <dbReference type="NCBI Taxonomy" id="2811111"/>
    <lineage>
        <taxon>Bacteria</taxon>
        <taxon>Bacillati</taxon>
        <taxon>Actinomycetota</taxon>
        <taxon>Actinomycetes</taxon>
        <taxon>Micromonosporales</taxon>
        <taxon>Micromonosporaceae</taxon>
        <taxon>Natronosporangium</taxon>
    </lineage>
</organism>
<reference evidence="1" key="1">
    <citation type="submission" date="2021-02" db="EMBL/GenBank/DDBJ databases">
        <title>Natrosporangium hydrolyticum gen. nov., sp. nov, a haloalkaliphilic actinobacterium from a soda solonchak soil.</title>
        <authorList>
            <person name="Sorokin D.Y."/>
            <person name="Khijniak T.V."/>
            <person name="Zakharycheva A.P."/>
            <person name="Boueva O.V."/>
            <person name="Ariskina E.V."/>
            <person name="Hahnke R.L."/>
            <person name="Bunk B."/>
            <person name="Sproer C."/>
            <person name="Schumann P."/>
            <person name="Evtushenko L.I."/>
            <person name="Kublanov I.V."/>
        </authorList>
    </citation>
    <scope>NUCLEOTIDE SEQUENCE</scope>
    <source>
        <strain evidence="1">DSM 106523</strain>
    </source>
</reference>
<sequence>MSKPSFVAGFDSTTGMLQATAACLRGEPFPAAGHPPGLKGPARATRRLPQRLRESAFLLGGAAETVSSRRAARIDPEEISEWVVEQYPKRKYPVIVIGSASGALVHLCAALGVPWLPQTFLIPVRQRVHPDDVDAAFAKGLEPGRELVANNPTLQLHHMHDANQDRIMVRALTYFRVKRRELGEAYERFLLDHLAPGGTILISECARTWDTTTVGPRHVFQHGAVGGATDAEFHYGGPRVVDYLARHDSPVRQWSGPELDGVSPEAEWGFAPALRDDIERFAGQHQFQVRRLIFDEPESISPMVADLYRWWYRQRNLPSNRLFAESFIILEPYWTLRTGSVPYWMTFNTDPSLARLAEYLANREPFDEIMLALFQNAVEMIGLPSVDDWREQVLSRARRAGWFAGLSPEHHPRDLGHLASYDDALKELPARYPLPGPLTLAELDDFLAAQGDYPEVRWERGGVAASQRATMPA</sequence>
<dbReference type="AlphaFoldDB" id="A0A895YEL3"/>
<dbReference type="PROSITE" id="PS51257">
    <property type="entry name" value="PROKAR_LIPOPROTEIN"/>
    <property type="match status" value="1"/>
</dbReference>
<dbReference type="RefSeq" id="WP_239678501.1">
    <property type="nucleotide sequence ID" value="NZ_CP070499.1"/>
</dbReference>
<dbReference type="KEGG" id="nhy:JQS43_08380"/>
<gene>
    <name evidence="1" type="ORF">JQS43_08380</name>
</gene>
<accession>A0A895YEL3</accession>
<proteinExistence type="predicted"/>